<keyword evidence="5" id="KW-0963">Cytoplasm</keyword>
<dbReference type="InterPro" id="IPR006083">
    <property type="entry name" value="PRK/URK"/>
</dbReference>
<comment type="subcellular location">
    <subcellularLocation>
        <location evidence="5">Cytoplasm</location>
    </subcellularLocation>
</comment>
<dbReference type="NCBIfam" id="TIGR00235">
    <property type="entry name" value="udk"/>
    <property type="match status" value="1"/>
</dbReference>
<comment type="catalytic activity">
    <reaction evidence="5">
        <text>uridine + ATP = UMP + ADP + H(+)</text>
        <dbReference type="Rhea" id="RHEA:16825"/>
        <dbReference type="ChEBI" id="CHEBI:15378"/>
        <dbReference type="ChEBI" id="CHEBI:16704"/>
        <dbReference type="ChEBI" id="CHEBI:30616"/>
        <dbReference type="ChEBI" id="CHEBI:57865"/>
        <dbReference type="ChEBI" id="CHEBI:456216"/>
        <dbReference type="EC" id="2.7.1.48"/>
    </reaction>
</comment>
<dbReference type="GO" id="GO:0004849">
    <property type="term" value="F:uridine kinase activity"/>
    <property type="evidence" value="ECO:0007669"/>
    <property type="project" value="UniProtKB-EC"/>
</dbReference>
<reference evidence="8" key="1">
    <citation type="journal article" date="2019" name="Int. J. Syst. Evol. Microbiol.">
        <title>The Global Catalogue of Microorganisms (GCM) 10K type strain sequencing project: providing services to taxonomists for standard genome sequencing and annotation.</title>
        <authorList>
            <consortium name="The Broad Institute Genomics Platform"/>
            <consortium name="The Broad Institute Genome Sequencing Center for Infectious Disease"/>
            <person name="Wu L."/>
            <person name="Ma J."/>
        </authorList>
    </citation>
    <scope>NUCLEOTIDE SEQUENCE [LARGE SCALE GENOMIC DNA]</scope>
    <source>
        <strain evidence="8">CGMCC 1.16031</strain>
    </source>
</reference>
<dbReference type="NCBIfam" id="NF004018">
    <property type="entry name" value="PRK05480.1"/>
    <property type="match status" value="1"/>
</dbReference>
<feature type="domain" description="Phosphoribulokinase/uridine kinase" evidence="6">
    <location>
        <begin position="6"/>
        <end position="191"/>
    </location>
</feature>
<dbReference type="Proteomes" id="UP001596364">
    <property type="component" value="Unassembled WGS sequence"/>
</dbReference>
<evidence type="ECO:0000256" key="4">
    <source>
        <dbReference type="ARBA" id="ARBA00022777"/>
    </source>
</evidence>
<dbReference type="PRINTS" id="PR00988">
    <property type="entry name" value="URIDINKINASE"/>
</dbReference>
<evidence type="ECO:0000256" key="1">
    <source>
        <dbReference type="ARBA" id="ARBA00004690"/>
    </source>
</evidence>
<organism evidence="7 8">
    <name type="scientific">Pseudobowmanella zhangzhouensis</name>
    <dbReference type="NCBI Taxonomy" id="1537679"/>
    <lineage>
        <taxon>Bacteria</taxon>
        <taxon>Pseudomonadati</taxon>
        <taxon>Pseudomonadota</taxon>
        <taxon>Gammaproteobacteria</taxon>
        <taxon>Alteromonadales</taxon>
        <taxon>Alteromonadaceae</taxon>
    </lineage>
</organism>
<comment type="pathway">
    <text evidence="1 5">Pyrimidine metabolism; UMP biosynthesis via salvage pathway; UMP from uridine: step 1/1.</text>
</comment>
<sequence length="209" mass="23836">MSHSHIIAISGASGSGKSLFTATLQQELKESGADVLVLCEDHYYRDQSNMPMDEREKTNYDHPDAFEHSLLAKHLHELKKGNAIEYPNYCYKTHTRLSETTRISGKPVIIVEGIMLLASEQLLPLFDLTVFMDTELDICLLRRIQRDIISRGRTIESVAEQYKKTVKPMYHQFIQPCRHKANIVVTQGGKNRPALDVIKAHIHQALKQQ</sequence>
<accession>A0ABW1XLY9</accession>
<name>A0ABW1XLY9_9ALTE</name>
<comment type="pathway">
    <text evidence="5">Pyrimidine metabolism; CTP biosynthesis via salvage pathway; CTP from cytidine: step 1/3.</text>
</comment>
<comment type="catalytic activity">
    <reaction evidence="5">
        <text>cytidine + ATP = CMP + ADP + H(+)</text>
        <dbReference type="Rhea" id="RHEA:24674"/>
        <dbReference type="ChEBI" id="CHEBI:15378"/>
        <dbReference type="ChEBI" id="CHEBI:17562"/>
        <dbReference type="ChEBI" id="CHEBI:30616"/>
        <dbReference type="ChEBI" id="CHEBI:60377"/>
        <dbReference type="ChEBI" id="CHEBI:456216"/>
        <dbReference type="EC" id="2.7.1.48"/>
    </reaction>
</comment>
<dbReference type="Pfam" id="PF00485">
    <property type="entry name" value="PRK"/>
    <property type="match status" value="1"/>
</dbReference>
<keyword evidence="5" id="KW-0067">ATP-binding</keyword>
<dbReference type="EMBL" id="JBHSUS010000001">
    <property type="protein sequence ID" value="MFC6440970.1"/>
    <property type="molecule type" value="Genomic_DNA"/>
</dbReference>
<dbReference type="CDD" id="cd02023">
    <property type="entry name" value="UMPK"/>
    <property type="match status" value="1"/>
</dbReference>
<gene>
    <name evidence="7" type="primary">udk</name>
    <name evidence="7" type="ORF">ACFP85_12515</name>
</gene>
<dbReference type="PANTHER" id="PTHR10285">
    <property type="entry name" value="URIDINE KINASE"/>
    <property type="match status" value="1"/>
</dbReference>
<evidence type="ECO:0000256" key="3">
    <source>
        <dbReference type="ARBA" id="ARBA00022741"/>
    </source>
</evidence>
<comment type="caution">
    <text evidence="7">The sequence shown here is derived from an EMBL/GenBank/DDBJ whole genome shotgun (WGS) entry which is preliminary data.</text>
</comment>
<dbReference type="InterPro" id="IPR027417">
    <property type="entry name" value="P-loop_NTPase"/>
</dbReference>
<dbReference type="EC" id="2.7.1.48" evidence="5"/>
<evidence type="ECO:0000256" key="2">
    <source>
        <dbReference type="ARBA" id="ARBA00022679"/>
    </source>
</evidence>
<dbReference type="InterPro" id="IPR000764">
    <property type="entry name" value="Uridine_kinase-like"/>
</dbReference>
<dbReference type="SUPFAM" id="SSF52540">
    <property type="entry name" value="P-loop containing nucleoside triphosphate hydrolases"/>
    <property type="match status" value="1"/>
</dbReference>
<dbReference type="RefSeq" id="WP_131258691.1">
    <property type="nucleotide sequence ID" value="NZ_JBHSUS010000001.1"/>
</dbReference>
<keyword evidence="4 5" id="KW-0418">Kinase</keyword>
<keyword evidence="8" id="KW-1185">Reference proteome</keyword>
<evidence type="ECO:0000313" key="7">
    <source>
        <dbReference type="EMBL" id="MFC6440970.1"/>
    </source>
</evidence>
<evidence type="ECO:0000259" key="6">
    <source>
        <dbReference type="Pfam" id="PF00485"/>
    </source>
</evidence>
<proteinExistence type="inferred from homology"/>
<evidence type="ECO:0000256" key="5">
    <source>
        <dbReference type="RuleBase" id="RU003825"/>
    </source>
</evidence>
<evidence type="ECO:0000313" key="8">
    <source>
        <dbReference type="Proteomes" id="UP001596364"/>
    </source>
</evidence>
<comment type="similarity">
    <text evidence="5">Belongs to the uridine kinase family.</text>
</comment>
<protein>
    <recommendedName>
        <fullName evidence="5">Uridine kinase</fullName>
        <ecNumber evidence="5">2.7.1.48</ecNumber>
    </recommendedName>
</protein>
<dbReference type="Gene3D" id="3.40.50.300">
    <property type="entry name" value="P-loop containing nucleotide triphosphate hydrolases"/>
    <property type="match status" value="1"/>
</dbReference>
<keyword evidence="3 5" id="KW-0547">Nucleotide-binding</keyword>
<keyword evidence="2 5" id="KW-0808">Transferase</keyword>